<comment type="caution">
    <text evidence="4">The sequence shown here is derived from an EMBL/GenBank/DDBJ whole genome shotgun (WGS) entry which is preliminary data.</text>
</comment>
<evidence type="ECO:0000313" key="5">
    <source>
        <dbReference type="Proteomes" id="UP001187346"/>
    </source>
</evidence>
<gene>
    <name evidence="4" type="ORF">R5A26_34300</name>
</gene>
<feature type="transmembrane region" description="Helical" evidence="2">
    <location>
        <begin position="48"/>
        <end position="66"/>
    </location>
</feature>
<proteinExistence type="predicted"/>
<feature type="region of interest" description="Disordered" evidence="1">
    <location>
        <begin position="235"/>
        <end position="254"/>
    </location>
</feature>
<organism evidence="4 5">
    <name type="scientific">Streptomyces prunicolor</name>
    <dbReference type="NCBI Taxonomy" id="67348"/>
    <lineage>
        <taxon>Bacteria</taxon>
        <taxon>Bacillati</taxon>
        <taxon>Actinomycetota</taxon>
        <taxon>Actinomycetes</taxon>
        <taxon>Kitasatosporales</taxon>
        <taxon>Streptomycetaceae</taxon>
        <taxon>Streptomyces</taxon>
    </lineage>
</organism>
<feature type="compositionally biased region" description="Low complexity" evidence="1">
    <location>
        <begin position="139"/>
        <end position="155"/>
    </location>
</feature>
<protein>
    <submittedName>
        <fullName evidence="4">DUF2637 domain-containing protein</fullName>
    </submittedName>
</protein>
<keyword evidence="2" id="KW-0812">Transmembrane</keyword>
<keyword evidence="5" id="KW-1185">Reference proteome</keyword>
<evidence type="ECO:0000259" key="3">
    <source>
        <dbReference type="Pfam" id="PF12728"/>
    </source>
</evidence>
<accession>A0ABU4FK76</accession>
<dbReference type="Proteomes" id="UP001187346">
    <property type="component" value="Unassembled WGS sequence"/>
</dbReference>
<feature type="compositionally biased region" description="Basic and acidic residues" evidence="1">
    <location>
        <begin position="157"/>
        <end position="172"/>
    </location>
</feature>
<feature type="region of interest" description="Disordered" evidence="1">
    <location>
        <begin position="135"/>
        <end position="205"/>
    </location>
</feature>
<feature type="domain" description="Helix-turn-helix" evidence="3">
    <location>
        <begin position="202"/>
        <end position="246"/>
    </location>
</feature>
<dbReference type="Pfam" id="PF10935">
    <property type="entry name" value="DUF2637"/>
    <property type="match status" value="1"/>
</dbReference>
<name>A0ABU4FK76_9ACTN</name>
<reference evidence="4 5" key="1">
    <citation type="submission" date="2023-10" db="EMBL/GenBank/DDBJ databases">
        <title>Characterization of rhizosphere-enriched actinobacteria from wheat plants lab-grown on chernevaya soil.</title>
        <authorList>
            <person name="Tikhonova E.N."/>
            <person name="Konopkin A."/>
            <person name="Kravchenko I.K."/>
        </authorList>
    </citation>
    <scope>NUCLEOTIDE SEQUENCE [LARGE SCALE GENOMIC DNA]</scope>
    <source>
        <strain evidence="4 5">RR29</strain>
    </source>
</reference>
<dbReference type="RefSeq" id="WP_317774422.1">
    <property type="nucleotide sequence ID" value="NZ_JAWMAJ010000153.1"/>
</dbReference>
<dbReference type="EMBL" id="JAWMAJ010000153">
    <property type="protein sequence ID" value="MDV7221021.1"/>
    <property type="molecule type" value="Genomic_DNA"/>
</dbReference>
<dbReference type="InterPro" id="IPR041657">
    <property type="entry name" value="HTH_17"/>
</dbReference>
<feature type="transmembrane region" description="Helical" evidence="2">
    <location>
        <begin position="9"/>
        <end position="28"/>
    </location>
</feature>
<sequence>MKRTNARDGLAIGAAVVTVLLTAAAFWLSYEHLHDIAGGNGLDGARAWAWPATVDLFIIAGELLMLRASLARSGMDWWAVSLAAFGSLGSIALNVFGVGYGAQPMEYVVAAVPPSAALVAFGALMRQLHERLAQDAQDAPASPVVPSVPEAAPEVLPKPDEATAVTLEREDRQDADETPALEPGTGQDAEDAEDGPPPEPPLMTSAQVAERYGIDPSTVRSWVHLGRLTVHSKDGRGRNLFHEAELPEREGVPA</sequence>
<dbReference type="Gene3D" id="1.10.1660.10">
    <property type="match status" value="1"/>
</dbReference>
<evidence type="ECO:0000313" key="4">
    <source>
        <dbReference type="EMBL" id="MDV7221021.1"/>
    </source>
</evidence>
<dbReference type="InterPro" id="IPR009061">
    <property type="entry name" value="DNA-bd_dom_put_sf"/>
</dbReference>
<dbReference type="InterPro" id="IPR021235">
    <property type="entry name" value="DUF2637"/>
</dbReference>
<dbReference type="Pfam" id="PF12728">
    <property type="entry name" value="HTH_17"/>
    <property type="match status" value="1"/>
</dbReference>
<evidence type="ECO:0000256" key="2">
    <source>
        <dbReference type="SAM" id="Phobius"/>
    </source>
</evidence>
<feature type="transmembrane region" description="Helical" evidence="2">
    <location>
        <begin position="78"/>
        <end position="101"/>
    </location>
</feature>
<dbReference type="SUPFAM" id="SSF46955">
    <property type="entry name" value="Putative DNA-binding domain"/>
    <property type="match status" value="1"/>
</dbReference>
<keyword evidence="2" id="KW-0472">Membrane</keyword>
<keyword evidence="2" id="KW-1133">Transmembrane helix</keyword>
<evidence type="ECO:0000256" key="1">
    <source>
        <dbReference type="SAM" id="MobiDB-lite"/>
    </source>
</evidence>
<feature type="transmembrane region" description="Helical" evidence="2">
    <location>
        <begin position="107"/>
        <end position="125"/>
    </location>
</feature>